<keyword evidence="2" id="KW-1185">Reference proteome</keyword>
<evidence type="ECO:0000313" key="1">
    <source>
        <dbReference type="EMBL" id="MBC9719559.1"/>
    </source>
</evidence>
<evidence type="ECO:0000313" key="2">
    <source>
        <dbReference type="Proteomes" id="UP000642284"/>
    </source>
</evidence>
<comment type="caution">
    <text evidence="1">The sequence shown here is derived from an EMBL/GenBank/DDBJ whole genome shotgun (WGS) entry which is preliminary data.</text>
</comment>
<proteinExistence type="predicted"/>
<sequence>MDDFALYDDVYGTWWSMPTPDSRSSSGRDGRLAAFQRNHPGVEVVCRDGSLQCRQGISDGAPNAIQVSDRFQAGRGHRRHAPQLPIGCSARARIRPFLQHRPI</sequence>
<organism evidence="1 2">
    <name type="scientific">Streptomyces polyasparticus</name>
    <dbReference type="NCBI Taxonomy" id="2767826"/>
    <lineage>
        <taxon>Bacteria</taxon>
        <taxon>Bacillati</taxon>
        <taxon>Actinomycetota</taxon>
        <taxon>Actinomycetes</taxon>
        <taxon>Kitasatosporales</taxon>
        <taxon>Streptomycetaceae</taxon>
        <taxon>Streptomyces</taxon>
    </lineage>
</organism>
<reference evidence="1 2" key="1">
    <citation type="submission" date="2020-08" db="EMBL/GenBank/DDBJ databases">
        <title>Genemic of Streptomyces polyaspartic.</title>
        <authorList>
            <person name="Liu W."/>
        </authorList>
    </citation>
    <scope>NUCLEOTIDE SEQUENCE [LARGE SCALE GENOMIC DNA]</scope>
    <source>
        <strain evidence="1 2">TRM66268-LWL</strain>
    </source>
</reference>
<name>A0ABR7SXP7_9ACTN</name>
<dbReference type="EMBL" id="JACTVJ010000048">
    <property type="protein sequence ID" value="MBC9719559.1"/>
    <property type="molecule type" value="Genomic_DNA"/>
</dbReference>
<dbReference type="Proteomes" id="UP000642284">
    <property type="component" value="Unassembled WGS sequence"/>
</dbReference>
<gene>
    <name evidence="1" type="ORF">H9Y04_44440</name>
</gene>
<accession>A0ABR7SXP7</accession>
<protein>
    <submittedName>
        <fullName evidence="1">Uncharacterized protein</fullName>
    </submittedName>
</protein>
<dbReference type="RefSeq" id="WP_187819963.1">
    <property type="nucleotide sequence ID" value="NZ_JACTVJ010000048.1"/>
</dbReference>